<keyword evidence="2" id="KW-1133">Transmembrane helix</keyword>
<feature type="region of interest" description="Disordered" evidence="1">
    <location>
        <begin position="259"/>
        <end position="289"/>
    </location>
</feature>
<keyword evidence="5" id="KW-1185">Reference proteome</keyword>
<feature type="domain" description="EGF-like" evidence="3">
    <location>
        <begin position="106"/>
        <end position="117"/>
    </location>
</feature>
<comment type="caution">
    <text evidence="4">The sequence shown here is derived from an EMBL/GenBank/DDBJ whole genome shotgun (WGS) entry which is preliminary data.</text>
</comment>
<protein>
    <recommendedName>
        <fullName evidence="3">EGF-like domain-containing protein</fullName>
    </recommendedName>
</protein>
<proteinExistence type="predicted"/>
<dbReference type="EMBL" id="JBICBT010000207">
    <property type="protein sequence ID" value="KAL3120821.1"/>
    <property type="molecule type" value="Genomic_DNA"/>
</dbReference>
<dbReference type="PROSITE" id="PS01186">
    <property type="entry name" value="EGF_2"/>
    <property type="match status" value="1"/>
</dbReference>
<feature type="compositionally biased region" description="Pro residues" evidence="1">
    <location>
        <begin position="314"/>
        <end position="329"/>
    </location>
</feature>
<reference evidence="4 5" key="1">
    <citation type="submission" date="2024-10" db="EMBL/GenBank/DDBJ databases">
        <authorList>
            <person name="Kim D."/>
        </authorList>
    </citation>
    <scope>NUCLEOTIDE SEQUENCE [LARGE SCALE GENOMIC DNA]</scope>
    <source>
        <strain evidence="4">BH-2024</strain>
    </source>
</reference>
<feature type="compositionally biased region" description="Low complexity" evidence="1">
    <location>
        <begin position="268"/>
        <end position="284"/>
    </location>
</feature>
<evidence type="ECO:0000313" key="4">
    <source>
        <dbReference type="EMBL" id="KAL3120821.1"/>
    </source>
</evidence>
<dbReference type="Proteomes" id="UP001620626">
    <property type="component" value="Unassembled WGS sequence"/>
</dbReference>
<evidence type="ECO:0000256" key="1">
    <source>
        <dbReference type="SAM" id="MobiDB-lite"/>
    </source>
</evidence>
<keyword evidence="2" id="KW-0812">Transmembrane</keyword>
<feature type="transmembrane region" description="Helical" evidence="2">
    <location>
        <begin position="184"/>
        <end position="205"/>
    </location>
</feature>
<feature type="transmembrane region" description="Helical" evidence="2">
    <location>
        <begin position="145"/>
        <end position="163"/>
    </location>
</feature>
<dbReference type="AlphaFoldDB" id="A0ABD2M090"/>
<feature type="region of interest" description="Disordered" evidence="1">
    <location>
        <begin position="307"/>
        <end position="346"/>
    </location>
</feature>
<name>A0ABD2M090_9BILA</name>
<gene>
    <name evidence="4" type="ORF">niasHT_008113</name>
</gene>
<organism evidence="4 5">
    <name type="scientific">Heterodera trifolii</name>
    <dbReference type="NCBI Taxonomy" id="157864"/>
    <lineage>
        <taxon>Eukaryota</taxon>
        <taxon>Metazoa</taxon>
        <taxon>Ecdysozoa</taxon>
        <taxon>Nematoda</taxon>
        <taxon>Chromadorea</taxon>
        <taxon>Rhabditida</taxon>
        <taxon>Tylenchina</taxon>
        <taxon>Tylenchomorpha</taxon>
        <taxon>Tylenchoidea</taxon>
        <taxon>Heteroderidae</taxon>
        <taxon>Heteroderinae</taxon>
        <taxon>Heterodera</taxon>
    </lineage>
</organism>
<evidence type="ECO:0000313" key="5">
    <source>
        <dbReference type="Proteomes" id="UP001620626"/>
    </source>
</evidence>
<evidence type="ECO:0000259" key="3">
    <source>
        <dbReference type="PROSITE" id="PS01186"/>
    </source>
</evidence>
<keyword evidence="2" id="KW-0472">Membrane</keyword>
<accession>A0ABD2M090</accession>
<dbReference type="InterPro" id="IPR000742">
    <property type="entry name" value="EGF"/>
</dbReference>
<evidence type="ECO:0000256" key="2">
    <source>
        <dbReference type="SAM" id="Phobius"/>
    </source>
</evidence>
<sequence length="346" mass="37369">MDLLLILCCLGGSPFIDFESATRNSPPAPFDHQWDPTDWVATDLSGSLLNASLSSSLITSFPQLRLLIPADLPPQLSLEQCDLWNLTFASKADENVFRRSRGKLKCRCPPGFSGSVCQHPPLSSVPFVPRLPSMAPPNASAASPAALPLFFTAGASAAMALESQQQQKAAAHSVVGISRNENSFALYLLIFLLLAVAISSLFAMLRGCCFCDCFGGFRRRRSAACGTDRERGDDDDDGKPLDAATVSRCLAAVQAHQQQQEKHNKRWGQQNSYASAASSTAPANGTGGALWLDSRRPLIPSVSECVQQQRRGVPLPPSAPPRQCSPPPSYRSLNNSMERLSEHTKM</sequence>